<protein>
    <recommendedName>
        <fullName evidence="2">BLUF domain-containing protein</fullName>
    </recommendedName>
</protein>
<dbReference type="GO" id="GO:0071949">
    <property type="term" value="F:FAD binding"/>
    <property type="evidence" value="ECO:0007669"/>
    <property type="project" value="InterPro"/>
</dbReference>
<organism evidence="3 4">
    <name type="scientific">Alkanindiges hydrocarboniclasticus</name>
    <dbReference type="NCBI Taxonomy" id="1907941"/>
    <lineage>
        <taxon>Bacteria</taxon>
        <taxon>Pseudomonadati</taxon>
        <taxon>Pseudomonadota</taxon>
        <taxon>Gammaproteobacteria</taxon>
        <taxon>Moraxellales</taxon>
        <taxon>Moraxellaceae</taxon>
        <taxon>Alkanindiges</taxon>
    </lineage>
</organism>
<evidence type="ECO:0000256" key="1">
    <source>
        <dbReference type="SAM" id="Phobius"/>
    </source>
</evidence>
<dbReference type="Pfam" id="PF04940">
    <property type="entry name" value="BLUF"/>
    <property type="match status" value="1"/>
</dbReference>
<dbReference type="Gene3D" id="3.30.70.100">
    <property type="match status" value="1"/>
</dbReference>
<dbReference type="SUPFAM" id="SSF54975">
    <property type="entry name" value="Acylphosphatase/BLUF domain-like"/>
    <property type="match status" value="1"/>
</dbReference>
<comment type="caution">
    <text evidence="3">The sequence shown here is derived from an EMBL/GenBank/DDBJ whole genome shotgun (WGS) entry which is preliminary data.</text>
</comment>
<dbReference type="Proteomes" id="UP000192132">
    <property type="component" value="Unassembled WGS sequence"/>
</dbReference>
<dbReference type="InterPro" id="IPR007024">
    <property type="entry name" value="BLUF_domain"/>
</dbReference>
<evidence type="ECO:0000313" key="4">
    <source>
        <dbReference type="Proteomes" id="UP000192132"/>
    </source>
</evidence>
<dbReference type="AlphaFoldDB" id="A0A1S8CSM6"/>
<sequence>MPQPTRFSYASSSTALPSTIKNHLVSMTRDAESNNARGIMAGILVYGNDNFFHCLEAPASTIDRVYRQAVSNPLDEKFKLLKRELITERYFTGWEIIYFVREEALQQFFVKHYGENGFDPYLLEGSQLDEFIALLAGLAPQRFAVKAHRTEVSELSHSAGRLGSVYYLAGFMLIAALIILGLIFGLNQYLGLNGFSIMYQQ</sequence>
<dbReference type="PROSITE" id="PS50925">
    <property type="entry name" value="BLUF"/>
    <property type="match status" value="1"/>
</dbReference>
<reference evidence="3 4" key="1">
    <citation type="submission" date="2016-10" db="EMBL/GenBank/DDBJ databases">
        <title>Draft Genome sequence of Alkanindiges sp. strain H1.</title>
        <authorList>
            <person name="Subhash Y."/>
            <person name="Lee S."/>
        </authorList>
    </citation>
    <scope>NUCLEOTIDE SEQUENCE [LARGE SCALE GENOMIC DNA]</scope>
    <source>
        <strain evidence="3 4">H1</strain>
    </source>
</reference>
<keyword evidence="1" id="KW-0472">Membrane</keyword>
<name>A0A1S8CSM6_9GAMM</name>
<keyword evidence="1" id="KW-1133">Transmembrane helix</keyword>
<keyword evidence="1" id="KW-0812">Transmembrane</keyword>
<feature type="transmembrane region" description="Helical" evidence="1">
    <location>
        <begin position="165"/>
        <end position="186"/>
    </location>
</feature>
<dbReference type="OrthoDB" id="196105at2"/>
<keyword evidence="4" id="KW-1185">Reference proteome</keyword>
<feature type="domain" description="BLUF" evidence="2">
    <location>
        <begin position="4"/>
        <end position="97"/>
    </location>
</feature>
<evidence type="ECO:0000259" key="2">
    <source>
        <dbReference type="PROSITE" id="PS50925"/>
    </source>
</evidence>
<dbReference type="STRING" id="1907941.BKE30_13825"/>
<evidence type="ECO:0000313" key="3">
    <source>
        <dbReference type="EMBL" id="ONG37748.1"/>
    </source>
</evidence>
<dbReference type="InterPro" id="IPR036046">
    <property type="entry name" value="Acylphosphatase-like_dom_sf"/>
</dbReference>
<accession>A0A1S8CSM6</accession>
<dbReference type="RefSeq" id="WP_076879185.1">
    <property type="nucleotide sequence ID" value="NZ_MLCN01000044.1"/>
</dbReference>
<proteinExistence type="predicted"/>
<dbReference type="SMART" id="SM01034">
    <property type="entry name" value="BLUF"/>
    <property type="match status" value="1"/>
</dbReference>
<dbReference type="EMBL" id="MLCN01000044">
    <property type="protein sequence ID" value="ONG37748.1"/>
    <property type="molecule type" value="Genomic_DNA"/>
</dbReference>
<dbReference type="GO" id="GO:0009882">
    <property type="term" value="F:blue light photoreceptor activity"/>
    <property type="evidence" value="ECO:0007669"/>
    <property type="project" value="InterPro"/>
</dbReference>
<gene>
    <name evidence="3" type="ORF">BKE30_13825</name>
</gene>